<accession>A0A378KX35</accession>
<dbReference type="Proteomes" id="UP000054639">
    <property type="component" value="Unassembled WGS sequence"/>
</dbReference>
<organism evidence="2 4">
    <name type="scientific">Legionella quateirensis</name>
    <dbReference type="NCBI Taxonomy" id="45072"/>
    <lineage>
        <taxon>Bacteria</taxon>
        <taxon>Pseudomonadati</taxon>
        <taxon>Pseudomonadota</taxon>
        <taxon>Gammaproteobacteria</taxon>
        <taxon>Legionellales</taxon>
        <taxon>Legionellaceae</taxon>
        <taxon>Legionella</taxon>
    </lineage>
</organism>
<evidence type="ECO:0000313" key="4">
    <source>
        <dbReference type="Proteomes" id="UP000254230"/>
    </source>
</evidence>
<name>A0A378KX35_9GAMM</name>
<protein>
    <submittedName>
        <fullName evidence="2">Uncharacterized protein</fullName>
    </submittedName>
</protein>
<proteinExistence type="predicted"/>
<dbReference type="RefSeq" id="WP_058474536.1">
    <property type="nucleotide sequence ID" value="NZ_CAAAIL010000001.1"/>
</dbReference>
<gene>
    <name evidence="1" type="ORF">Lqua_2388</name>
    <name evidence="2" type="ORF">NCTC12376_02772</name>
</gene>
<dbReference type="EMBL" id="UGOW01000001">
    <property type="protein sequence ID" value="STY18946.1"/>
    <property type="molecule type" value="Genomic_DNA"/>
</dbReference>
<evidence type="ECO:0000313" key="2">
    <source>
        <dbReference type="EMBL" id="STY18946.1"/>
    </source>
</evidence>
<evidence type="ECO:0000313" key="1">
    <source>
        <dbReference type="EMBL" id="KTD46285.1"/>
    </source>
</evidence>
<evidence type="ECO:0000313" key="3">
    <source>
        <dbReference type="Proteomes" id="UP000054639"/>
    </source>
</evidence>
<reference evidence="1 3" key="1">
    <citation type="submission" date="2015-11" db="EMBL/GenBank/DDBJ databases">
        <title>Genomic analysis of 38 Legionella species identifies large and diverse effector repertoires.</title>
        <authorList>
            <person name="Burstein D."/>
            <person name="Amaro F."/>
            <person name="Zusman T."/>
            <person name="Lifshitz Z."/>
            <person name="Cohen O."/>
            <person name="Gilbert J.A."/>
            <person name="Pupko T."/>
            <person name="Shuman H.A."/>
            <person name="Segal G."/>
        </authorList>
    </citation>
    <scope>NUCLEOTIDE SEQUENCE [LARGE SCALE GENOMIC DNA]</scope>
    <source>
        <strain evidence="1 3">ATCC 49507</strain>
    </source>
</reference>
<keyword evidence="3" id="KW-1185">Reference proteome</keyword>
<dbReference type="Proteomes" id="UP000254230">
    <property type="component" value="Unassembled WGS sequence"/>
</dbReference>
<sequence>MTFDKGIYSDERFSLPTNTAHVELSDISSILAKKNVFPSLFQDNGIQFPLLTDELHEHAKWLYHHIYSVAYPGIQNDGKLARMAHGIAHVSRVA</sequence>
<dbReference type="AlphaFoldDB" id="A0A378KX35"/>
<dbReference type="EMBL" id="LNYR01000034">
    <property type="protein sequence ID" value="KTD46285.1"/>
    <property type="molecule type" value="Genomic_DNA"/>
</dbReference>
<dbReference type="STRING" id="45072.Lqua_2388"/>
<reference evidence="2 4" key="2">
    <citation type="submission" date="2018-06" db="EMBL/GenBank/DDBJ databases">
        <authorList>
            <consortium name="Pathogen Informatics"/>
            <person name="Doyle S."/>
        </authorList>
    </citation>
    <scope>NUCLEOTIDE SEQUENCE [LARGE SCALE GENOMIC DNA]</scope>
    <source>
        <strain evidence="2 4">NCTC12376</strain>
    </source>
</reference>